<gene>
    <name evidence="8" type="ORF">SMN809_LOCUS78829</name>
</gene>
<name>A0A8S3J8E6_9BILA</name>
<reference evidence="8" key="1">
    <citation type="submission" date="2021-02" db="EMBL/GenBank/DDBJ databases">
        <authorList>
            <person name="Nowell W R."/>
        </authorList>
    </citation>
    <scope>NUCLEOTIDE SEQUENCE</scope>
</reference>
<feature type="domain" description="Laminin EGF-like" evidence="7">
    <location>
        <begin position="120"/>
        <end position="172"/>
    </location>
</feature>
<dbReference type="FunFam" id="2.10.25.10:FF:000105">
    <property type="entry name" value="laminin subunit gamma-1"/>
    <property type="match status" value="1"/>
</dbReference>
<dbReference type="PROSITE" id="PS50027">
    <property type="entry name" value="EGF_LAM_2"/>
    <property type="match status" value="2"/>
</dbReference>
<accession>A0A8S3J8E6</accession>
<comment type="caution">
    <text evidence="6">Lacks conserved residue(s) required for the propagation of feature annotation.</text>
</comment>
<feature type="non-terminal residue" evidence="8">
    <location>
        <position position="1"/>
    </location>
</feature>
<dbReference type="GO" id="GO:0009887">
    <property type="term" value="P:animal organ morphogenesis"/>
    <property type="evidence" value="ECO:0007669"/>
    <property type="project" value="TreeGrafter"/>
</dbReference>
<evidence type="ECO:0000256" key="1">
    <source>
        <dbReference type="ARBA" id="ARBA00022729"/>
    </source>
</evidence>
<feature type="disulfide bond" evidence="6">
    <location>
        <begin position="156"/>
        <end position="170"/>
    </location>
</feature>
<keyword evidence="1" id="KW-0732">Signal</keyword>
<dbReference type="FunFam" id="2.10.25.10:FF:000051">
    <property type="entry name" value="Laminin subunit alpha 4"/>
    <property type="match status" value="1"/>
</dbReference>
<keyword evidence="2" id="KW-0677">Repeat</keyword>
<proteinExistence type="predicted"/>
<dbReference type="SUPFAM" id="SSF57196">
    <property type="entry name" value="EGF/Laminin"/>
    <property type="match status" value="3"/>
</dbReference>
<dbReference type="FunFam" id="2.10.25.10:FF:000580">
    <property type="entry name" value="Wing blister, isoform B"/>
    <property type="match status" value="1"/>
</dbReference>
<feature type="disulfide bond" evidence="6">
    <location>
        <begin position="34"/>
        <end position="43"/>
    </location>
</feature>
<keyword evidence="4" id="KW-0325">Glycoprotein</keyword>
<feature type="non-terminal residue" evidence="8">
    <location>
        <position position="199"/>
    </location>
</feature>
<evidence type="ECO:0000256" key="6">
    <source>
        <dbReference type="PROSITE-ProRule" id="PRU00460"/>
    </source>
</evidence>
<dbReference type="AlphaFoldDB" id="A0A8S3J8E6"/>
<evidence type="ECO:0000256" key="2">
    <source>
        <dbReference type="ARBA" id="ARBA00022737"/>
    </source>
</evidence>
<dbReference type="SMART" id="SM00180">
    <property type="entry name" value="EGF_Lam"/>
    <property type="match status" value="3"/>
</dbReference>
<dbReference type="InterPro" id="IPR002049">
    <property type="entry name" value="LE_dom"/>
</dbReference>
<dbReference type="SMART" id="SM00181">
    <property type="entry name" value="EGF"/>
    <property type="match status" value="3"/>
</dbReference>
<dbReference type="CDD" id="cd00055">
    <property type="entry name" value="EGF_Lam"/>
    <property type="match status" value="2"/>
</dbReference>
<evidence type="ECO:0000259" key="7">
    <source>
        <dbReference type="PROSITE" id="PS50027"/>
    </source>
</evidence>
<protein>
    <recommendedName>
        <fullName evidence="7">Laminin EGF-like domain-containing protein</fullName>
    </recommendedName>
</protein>
<keyword evidence="3 6" id="KW-1015">Disulfide bond</keyword>
<dbReference type="PROSITE" id="PS01248">
    <property type="entry name" value="EGF_LAM_1"/>
    <property type="match status" value="2"/>
</dbReference>
<keyword evidence="5 6" id="KW-0424">Laminin EGF-like domain</keyword>
<dbReference type="Pfam" id="PF24973">
    <property type="entry name" value="EGF_LMN_ATRN"/>
    <property type="match status" value="1"/>
</dbReference>
<evidence type="ECO:0000313" key="8">
    <source>
        <dbReference type="EMBL" id="CAF5212720.1"/>
    </source>
</evidence>
<dbReference type="InterPro" id="IPR056863">
    <property type="entry name" value="LMN_ATRN_NET-like_EGF"/>
</dbReference>
<evidence type="ECO:0000256" key="4">
    <source>
        <dbReference type="ARBA" id="ARBA00023180"/>
    </source>
</evidence>
<feature type="domain" description="Laminin EGF-like" evidence="7">
    <location>
        <begin position="16"/>
        <end position="64"/>
    </location>
</feature>
<dbReference type="EMBL" id="CAJOBI010340887">
    <property type="protein sequence ID" value="CAF5212720.1"/>
    <property type="molecule type" value="Genomic_DNA"/>
</dbReference>
<dbReference type="PANTHER" id="PTHR10574:SF435">
    <property type="entry name" value="LAMININ SUBUNIT GAMMA-1"/>
    <property type="match status" value="1"/>
</dbReference>
<comment type="caution">
    <text evidence="8">The sequence shown here is derived from an EMBL/GenBank/DDBJ whole genome shotgun (WGS) entry which is preliminary data.</text>
</comment>
<evidence type="ECO:0000313" key="9">
    <source>
        <dbReference type="Proteomes" id="UP000676336"/>
    </source>
</evidence>
<dbReference type="Gene3D" id="2.10.25.10">
    <property type="entry name" value="Laminin"/>
    <property type="match status" value="3"/>
</dbReference>
<evidence type="ECO:0000256" key="3">
    <source>
        <dbReference type="ARBA" id="ARBA00023157"/>
    </source>
</evidence>
<dbReference type="Pfam" id="PF00053">
    <property type="entry name" value="EGF_laminin"/>
    <property type="match status" value="2"/>
</dbReference>
<sequence length="199" mass="21507">RRQPSFGGPFASCVPCDCHNHSLSCDVETSRCACQHHTTGDNCERCLPGYYGQAHQGTPDDCQKCPCPAGVSCTQLPQGNVVCLNCPAGYTGDRCEYCDDGYFGDPEGLVTGVRRPCEKCSCSGNIDTNTIGNCNTTTGHCLRCNRNTYGVYCEKCIPGHWGDALLDIKCHACNCHPKGTQRHSDNSLLQCNLQTGQCP</sequence>
<organism evidence="8 9">
    <name type="scientific">Rotaria magnacalcarata</name>
    <dbReference type="NCBI Taxonomy" id="392030"/>
    <lineage>
        <taxon>Eukaryota</taxon>
        <taxon>Metazoa</taxon>
        <taxon>Spiralia</taxon>
        <taxon>Gnathifera</taxon>
        <taxon>Rotifera</taxon>
        <taxon>Eurotatoria</taxon>
        <taxon>Bdelloidea</taxon>
        <taxon>Philodinida</taxon>
        <taxon>Philodinidae</taxon>
        <taxon>Rotaria</taxon>
    </lineage>
</organism>
<feature type="disulfide bond" evidence="6">
    <location>
        <begin position="144"/>
        <end position="153"/>
    </location>
</feature>
<dbReference type="PANTHER" id="PTHR10574">
    <property type="entry name" value="NETRIN/LAMININ-RELATED"/>
    <property type="match status" value="1"/>
</dbReference>
<dbReference type="GO" id="GO:0009888">
    <property type="term" value="P:tissue development"/>
    <property type="evidence" value="ECO:0007669"/>
    <property type="project" value="TreeGrafter"/>
</dbReference>
<evidence type="ECO:0000256" key="5">
    <source>
        <dbReference type="ARBA" id="ARBA00023292"/>
    </source>
</evidence>
<dbReference type="InterPro" id="IPR050440">
    <property type="entry name" value="Laminin/Netrin_ECM"/>
</dbReference>
<dbReference type="InterPro" id="IPR000742">
    <property type="entry name" value="EGF"/>
</dbReference>
<dbReference type="Proteomes" id="UP000676336">
    <property type="component" value="Unassembled WGS sequence"/>
</dbReference>